<accession>A0ABV2AFY7</accession>
<reference evidence="11 12" key="1">
    <citation type="journal article" date="2024" name="BMC Biol.">
        <title>Comparative genomics of Ascetosporea gives new insight into the evolutionary basis for animal parasitism in Rhizaria.</title>
        <authorList>
            <person name="Hiltunen Thoren M."/>
            <person name="Onut-Brannstrom I."/>
            <person name="Alfjorden A."/>
            <person name="Peckova H."/>
            <person name="Swords F."/>
            <person name="Hooper C."/>
            <person name="Holzer A.S."/>
            <person name="Bass D."/>
            <person name="Burki F."/>
        </authorList>
    </citation>
    <scope>NUCLEOTIDE SEQUENCE [LARGE SCALE GENOMIC DNA]</scope>
    <source>
        <strain evidence="11">20-A016</strain>
    </source>
</reference>
<evidence type="ECO:0000256" key="6">
    <source>
        <dbReference type="ARBA" id="ARBA00022807"/>
    </source>
</evidence>
<evidence type="ECO:0000256" key="1">
    <source>
        <dbReference type="ARBA" id="ARBA00000707"/>
    </source>
</evidence>
<feature type="active site" description="Nucleophile" evidence="7">
    <location>
        <position position="79"/>
    </location>
</feature>
<feature type="site" description="Important for enzyme activity" evidence="7">
    <location>
        <position position="169"/>
    </location>
</feature>
<dbReference type="PROSITE" id="PS52049">
    <property type="entry name" value="ULD"/>
    <property type="match status" value="1"/>
</dbReference>
<feature type="coiled-coil region" evidence="9">
    <location>
        <begin position="234"/>
        <end position="261"/>
    </location>
</feature>
<dbReference type="PROSITE" id="PS52048">
    <property type="entry name" value="UCH_DOMAIN"/>
    <property type="match status" value="1"/>
</dbReference>
<name>A0ABV2AFY7_9EUKA</name>
<evidence type="ECO:0000259" key="10">
    <source>
        <dbReference type="PROSITE" id="PS52048"/>
    </source>
</evidence>
<gene>
    <name evidence="11" type="ORF">MHBO_000532</name>
</gene>
<dbReference type="Pfam" id="PF01088">
    <property type="entry name" value="Peptidase_C12"/>
    <property type="match status" value="1"/>
</dbReference>
<evidence type="ECO:0000313" key="12">
    <source>
        <dbReference type="Proteomes" id="UP001439008"/>
    </source>
</evidence>
<comment type="catalytic activity">
    <reaction evidence="1 7 8">
        <text>Thiol-dependent hydrolysis of ester, thioester, amide, peptide and isopeptide bonds formed by the C-terminal Gly of ubiquitin (a 76-residue protein attached to proteins as an intracellular targeting signal).</text>
        <dbReference type="EC" id="3.4.19.12"/>
    </reaction>
</comment>
<dbReference type="PANTHER" id="PTHR10589:SF16">
    <property type="entry name" value="UBIQUITIN CARBOXYL-TERMINAL HYDROLASE ISOZYME L5"/>
    <property type="match status" value="1"/>
</dbReference>
<keyword evidence="6 7" id="KW-0788">Thiol protease</keyword>
<organism evidence="11 12">
    <name type="scientific">Bonamia ostreae</name>
    <dbReference type="NCBI Taxonomy" id="126728"/>
    <lineage>
        <taxon>Eukaryota</taxon>
        <taxon>Sar</taxon>
        <taxon>Rhizaria</taxon>
        <taxon>Endomyxa</taxon>
        <taxon>Ascetosporea</taxon>
        <taxon>Haplosporida</taxon>
        <taxon>Bonamia</taxon>
    </lineage>
</organism>
<dbReference type="EMBL" id="JBDODL010000088">
    <property type="protein sequence ID" value="MES1918581.1"/>
    <property type="molecule type" value="Genomic_DNA"/>
</dbReference>
<dbReference type="SUPFAM" id="SSF54001">
    <property type="entry name" value="Cysteine proteinases"/>
    <property type="match status" value="1"/>
</dbReference>
<keyword evidence="9" id="KW-0175">Coiled coil</keyword>
<dbReference type="InterPro" id="IPR038765">
    <property type="entry name" value="Papain-like_cys_pep_sf"/>
</dbReference>
<evidence type="ECO:0000256" key="8">
    <source>
        <dbReference type="RuleBase" id="RU361215"/>
    </source>
</evidence>
<evidence type="ECO:0000256" key="9">
    <source>
        <dbReference type="SAM" id="Coils"/>
    </source>
</evidence>
<dbReference type="InterPro" id="IPR041507">
    <property type="entry name" value="UCH_C"/>
</dbReference>
<evidence type="ECO:0000256" key="2">
    <source>
        <dbReference type="ARBA" id="ARBA00009326"/>
    </source>
</evidence>
<evidence type="ECO:0000256" key="3">
    <source>
        <dbReference type="ARBA" id="ARBA00022670"/>
    </source>
</evidence>
<dbReference type="InterPro" id="IPR036959">
    <property type="entry name" value="Peptidase_C12_UCH_sf"/>
</dbReference>
<dbReference type="InterPro" id="IPR017390">
    <property type="entry name" value="Ubiquitinyl_hydrolase_UCH37"/>
</dbReference>
<evidence type="ECO:0000256" key="7">
    <source>
        <dbReference type="PROSITE-ProRule" id="PRU01393"/>
    </source>
</evidence>
<dbReference type="PRINTS" id="PR00707">
    <property type="entry name" value="UBCTHYDRLASE"/>
</dbReference>
<keyword evidence="12" id="KW-1185">Reference proteome</keyword>
<dbReference type="Proteomes" id="UP001439008">
    <property type="component" value="Unassembled WGS sequence"/>
</dbReference>
<dbReference type="InterPro" id="IPR001578">
    <property type="entry name" value="Peptidase_C12_UCH"/>
</dbReference>
<comment type="similarity">
    <text evidence="2 7 8">Belongs to the peptidase C12 family.</text>
</comment>
<dbReference type="PIRSF" id="PIRSF038120">
    <property type="entry name" value="Ubiquitinyl_hydrolase_UCH37"/>
    <property type="match status" value="1"/>
</dbReference>
<feature type="active site" description="Proton donor" evidence="7">
    <location>
        <position position="154"/>
    </location>
</feature>
<evidence type="ECO:0000256" key="4">
    <source>
        <dbReference type="ARBA" id="ARBA00022786"/>
    </source>
</evidence>
<dbReference type="PANTHER" id="PTHR10589">
    <property type="entry name" value="UBIQUITIN CARBOXYL-TERMINAL HYDROLASE"/>
    <property type="match status" value="1"/>
</dbReference>
<evidence type="ECO:0000256" key="5">
    <source>
        <dbReference type="ARBA" id="ARBA00022801"/>
    </source>
</evidence>
<keyword evidence="4 7" id="KW-0833">Ubl conjugation pathway</keyword>
<feature type="domain" description="UCH catalytic" evidence="10">
    <location>
        <begin position="1"/>
        <end position="216"/>
    </location>
</feature>
<dbReference type="Pfam" id="PF18031">
    <property type="entry name" value="UCH_C"/>
    <property type="match status" value="1"/>
</dbReference>
<proteinExistence type="inferred from homology"/>
<sequence>MWSTIESDPGVFTELIERLGVKNISVEEYYDLDTLDKQEKVFGLIFLFKWTSLKPPNKKTKQQIPQNLFFARQIIDNACATQAILSVLLNSSEIQLGKFLNEFKKSCSSCSHEEKGIVIGNSKYIKSVHNSFNTHGLFYSNNGSQPSQTEDAFHFITLVPFENAVYELDGLKFSPVLIADGVDKSEWLKIAKQHIKSKIEILGSSEIGFNLMGIVPDNRTEIKAQIKRLQNLDKAENSSKIVKLQEKLVEEENKFKNWKIENERRRHNYVPLIMTILKMLGQKGVLAKTLKKKK</sequence>
<dbReference type="EC" id="3.4.19.12" evidence="8"/>
<feature type="site" description="Transition state stabilizer" evidence="7">
    <location>
        <position position="73"/>
    </location>
</feature>
<protein>
    <recommendedName>
        <fullName evidence="8">Ubiquitin carboxyl-terminal hydrolase</fullName>
        <ecNumber evidence="8">3.4.19.12</ecNumber>
    </recommendedName>
</protein>
<dbReference type="Gene3D" id="3.40.532.10">
    <property type="entry name" value="Peptidase C12, ubiquitin carboxyl-terminal hydrolase"/>
    <property type="match status" value="1"/>
</dbReference>
<evidence type="ECO:0000313" key="11">
    <source>
        <dbReference type="EMBL" id="MES1918581.1"/>
    </source>
</evidence>
<comment type="caution">
    <text evidence="11">The sequence shown here is derived from an EMBL/GenBank/DDBJ whole genome shotgun (WGS) entry which is preliminary data.</text>
</comment>
<keyword evidence="3 7" id="KW-0645">Protease</keyword>
<dbReference type="Gene3D" id="1.20.58.860">
    <property type="match status" value="1"/>
</dbReference>
<keyword evidence="5 7" id="KW-0378">Hydrolase</keyword>